<reference evidence="2 3" key="1">
    <citation type="journal article" date="2019" name="Nat. Ecol. Evol.">
        <title>Megaphylogeny resolves global patterns of mushroom evolution.</title>
        <authorList>
            <person name="Varga T."/>
            <person name="Krizsan K."/>
            <person name="Foldi C."/>
            <person name="Dima B."/>
            <person name="Sanchez-Garcia M."/>
            <person name="Sanchez-Ramirez S."/>
            <person name="Szollosi G.J."/>
            <person name="Szarkandi J.G."/>
            <person name="Papp V."/>
            <person name="Albert L."/>
            <person name="Andreopoulos W."/>
            <person name="Angelini C."/>
            <person name="Antonin V."/>
            <person name="Barry K.W."/>
            <person name="Bougher N.L."/>
            <person name="Buchanan P."/>
            <person name="Buyck B."/>
            <person name="Bense V."/>
            <person name="Catcheside P."/>
            <person name="Chovatia M."/>
            <person name="Cooper J."/>
            <person name="Damon W."/>
            <person name="Desjardin D."/>
            <person name="Finy P."/>
            <person name="Geml J."/>
            <person name="Haridas S."/>
            <person name="Hughes K."/>
            <person name="Justo A."/>
            <person name="Karasinski D."/>
            <person name="Kautmanova I."/>
            <person name="Kiss B."/>
            <person name="Kocsube S."/>
            <person name="Kotiranta H."/>
            <person name="LaButti K.M."/>
            <person name="Lechner B.E."/>
            <person name="Liimatainen K."/>
            <person name="Lipzen A."/>
            <person name="Lukacs Z."/>
            <person name="Mihaltcheva S."/>
            <person name="Morgado L.N."/>
            <person name="Niskanen T."/>
            <person name="Noordeloos M.E."/>
            <person name="Ohm R.A."/>
            <person name="Ortiz-Santana B."/>
            <person name="Ovrebo C."/>
            <person name="Racz N."/>
            <person name="Riley R."/>
            <person name="Savchenko A."/>
            <person name="Shiryaev A."/>
            <person name="Soop K."/>
            <person name="Spirin V."/>
            <person name="Szebenyi C."/>
            <person name="Tomsovsky M."/>
            <person name="Tulloss R.E."/>
            <person name="Uehling J."/>
            <person name="Grigoriev I.V."/>
            <person name="Vagvolgyi C."/>
            <person name="Papp T."/>
            <person name="Martin F.M."/>
            <person name="Miettinen O."/>
            <person name="Hibbett D.S."/>
            <person name="Nagy L.G."/>
        </authorList>
    </citation>
    <scope>NUCLEOTIDE SEQUENCE [LARGE SCALE GENOMIC DNA]</scope>
    <source>
        <strain evidence="2 3">OMC1185</strain>
    </source>
</reference>
<feature type="region of interest" description="Disordered" evidence="1">
    <location>
        <begin position="218"/>
        <end position="459"/>
    </location>
</feature>
<dbReference type="OrthoDB" id="2646484at2759"/>
<feature type="compositionally biased region" description="Basic and acidic residues" evidence="1">
    <location>
        <begin position="423"/>
        <end position="433"/>
    </location>
</feature>
<dbReference type="EMBL" id="ML213510">
    <property type="protein sequence ID" value="TFK51808.1"/>
    <property type="molecule type" value="Genomic_DNA"/>
</dbReference>
<evidence type="ECO:0000313" key="2">
    <source>
        <dbReference type="EMBL" id="TFK51808.1"/>
    </source>
</evidence>
<proteinExistence type="predicted"/>
<gene>
    <name evidence="2" type="ORF">OE88DRAFT_1658440</name>
</gene>
<organism evidence="2 3">
    <name type="scientific">Heliocybe sulcata</name>
    <dbReference type="NCBI Taxonomy" id="5364"/>
    <lineage>
        <taxon>Eukaryota</taxon>
        <taxon>Fungi</taxon>
        <taxon>Dikarya</taxon>
        <taxon>Basidiomycota</taxon>
        <taxon>Agaricomycotina</taxon>
        <taxon>Agaricomycetes</taxon>
        <taxon>Gloeophyllales</taxon>
        <taxon>Gloeophyllaceae</taxon>
        <taxon>Heliocybe</taxon>
    </lineage>
</organism>
<sequence>MVSQLCEVPEVEVKVKLERPVNPLTTPIRDNKLRPPTLMVSTSTAIIPISLSSSHSLASPNTPPSLPSRLPPLAIRRGKKQLTPLNIAKAVDPAPATEDTYPGIPTAFLGSPSPTAYAHSPGAQFFAPTLRTIDMQLDEMLADLRARAAALPPGRHTGSAVTDKSVESPPSSGSSGSSTDGWATVDGLLETYHRQSVTSPTGSETSPESSAVWSLMLASPTDSESSTPASEDDSMLSKDKASVPAQAATPTPAGSRLSATAGPRPSRFSDPPKRGILKTTKVVRFTEPPEERVKLASQGTDKAPSPPLGLQAPTAKAAIKKPSPLRQSTPVTPAANRDSESSWSSEAGSPPPPVKARPTTPVRRSLGSNRPARPLTPVLMNRRHTVSPQLVKPQQRYATMPHSRASNRPSMHAALRSTGTAKQGDENAARRADGSIAKGPVQGERKGGKFKSLLGKLKG</sequence>
<dbReference type="Proteomes" id="UP000305948">
    <property type="component" value="Unassembled WGS sequence"/>
</dbReference>
<name>A0A5C3N6V4_9AGAM</name>
<keyword evidence="3" id="KW-1185">Reference proteome</keyword>
<feature type="compositionally biased region" description="Low complexity" evidence="1">
    <location>
        <begin position="450"/>
        <end position="459"/>
    </location>
</feature>
<feature type="region of interest" description="Disordered" evidence="1">
    <location>
        <begin position="152"/>
        <end position="183"/>
    </location>
</feature>
<accession>A0A5C3N6V4</accession>
<evidence type="ECO:0000256" key="1">
    <source>
        <dbReference type="SAM" id="MobiDB-lite"/>
    </source>
</evidence>
<protein>
    <submittedName>
        <fullName evidence="2">Uncharacterized protein</fullName>
    </submittedName>
</protein>
<dbReference type="AlphaFoldDB" id="A0A5C3N6V4"/>
<feature type="compositionally biased region" description="Polar residues" evidence="1">
    <location>
        <begin position="220"/>
        <end position="229"/>
    </location>
</feature>
<feature type="compositionally biased region" description="Low complexity" evidence="1">
    <location>
        <begin position="168"/>
        <end position="178"/>
    </location>
</feature>
<evidence type="ECO:0000313" key="3">
    <source>
        <dbReference type="Proteomes" id="UP000305948"/>
    </source>
</evidence>